<keyword evidence="3" id="KW-1185">Reference proteome</keyword>
<dbReference type="EMBL" id="VSRR010002730">
    <property type="protein sequence ID" value="MPC32947.1"/>
    <property type="molecule type" value="Genomic_DNA"/>
</dbReference>
<proteinExistence type="predicted"/>
<dbReference type="AlphaFoldDB" id="A0A5B7EI53"/>
<evidence type="ECO:0000313" key="3">
    <source>
        <dbReference type="Proteomes" id="UP000324222"/>
    </source>
</evidence>
<feature type="region of interest" description="Disordered" evidence="1">
    <location>
        <begin position="24"/>
        <end position="51"/>
    </location>
</feature>
<comment type="caution">
    <text evidence="2">The sequence shown here is derived from an EMBL/GenBank/DDBJ whole genome shotgun (WGS) entry which is preliminary data.</text>
</comment>
<dbReference type="Proteomes" id="UP000324222">
    <property type="component" value="Unassembled WGS sequence"/>
</dbReference>
<organism evidence="2 3">
    <name type="scientific">Portunus trituberculatus</name>
    <name type="common">Swimming crab</name>
    <name type="synonym">Neptunus trituberculatus</name>
    <dbReference type="NCBI Taxonomy" id="210409"/>
    <lineage>
        <taxon>Eukaryota</taxon>
        <taxon>Metazoa</taxon>
        <taxon>Ecdysozoa</taxon>
        <taxon>Arthropoda</taxon>
        <taxon>Crustacea</taxon>
        <taxon>Multicrustacea</taxon>
        <taxon>Malacostraca</taxon>
        <taxon>Eumalacostraca</taxon>
        <taxon>Eucarida</taxon>
        <taxon>Decapoda</taxon>
        <taxon>Pleocyemata</taxon>
        <taxon>Brachyura</taxon>
        <taxon>Eubrachyura</taxon>
        <taxon>Portunoidea</taxon>
        <taxon>Portunidae</taxon>
        <taxon>Portuninae</taxon>
        <taxon>Portunus</taxon>
    </lineage>
</organism>
<evidence type="ECO:0000313" key="2">
    <source>
        <dbReference type="EMBL" id="MPC32947.1"/>
    </source>
</evidence>
<reference evidence="2 3" key="1">
    <citation type="submission" date="2019-05" db="EMBL/GenBank/DDBJ databases">
        <title>Another draft genome of Portunus trituberculatus and its Hox gene families provides insights of decapod evolution.</title>
        <authorList>
            <person name="Jeong J.-H."/>
            <person name="Song I."/>
            <person name="Kim S."/>
            <person name="Choi T."/>
            <person name="Kim D."/>
            <person name="Ryu S."/>
            <person name="Kim W."/>
        </authorList>
    </citation>
    <scope>NUCLEOTIDE SEQUENCE [LARGE SCALE GENOMIC DNA]</scope>
    <source>
        <tissue evidence="2">Muscle</tissue>
    </source>
</reference>
<gene>
    <name evidence="2" type="ORF">E2C01_026283</name>
</gene>
<name>A0A5B7EI53_PORTR</name>
<protein>
    <submittedName>
        <fullName evidence="2">Uncharacterized protein</fullName>
    </submittedName>
</protein>
<sequence length="106" mass="12080">MRCGCLTRCPRPVARTLKGRHWLGSPGRGRVARKAQPVTLSSVSPSPRHGTRHPLLRISYWALRDNTILPLRHAISQYPWPCYHTHQLTVLCPPPALIYRRGSRRG</sequence>
<accession>A0A5B7EI53</accession>
<evidence type="ECO:0000256" key="1">
    <source>
        <dbReference type="SAM" id="MobiDB-lite"/>
    </source>
</evidence>